<feature type="repeat" description="Filamin" evidence="7">
    <location>
        <begin position="551"/>
        <end position="642"/>
    </location>
</feature>
<evidence type="ECO:0000313" key="9">
    <source>
        <dbReference type="EMBL" id="CAF0738176.1"/>
    </source>
</evidence>
<dbReference type="PANTHER" id="PTHR38537:SF8">
    <property type="entry name" value="FILAMIN-A"/>
    <property type="match status" value="1"/>
</dbReference>
<reference evidence="9" key="1">
    <citation type="submission" date="2021-02" db="EMBL/GenBank/DDBJ databases">
        <authorList>
            <person name="Nowell W R."/>
        </authorList>
    </citation>
    <scope>NUCLEOTIDE SEQUENCE</scope>
</reference>
<sequence>MPSEYSGERRSSYSHYSMSQKNNEKPVISREEDQQTQTWHQPIRNNESQSSLASYHSRSSLLDDLDSRRILNRPPQFDLTEDWKSRSHSQSKTNLSHYGSQQSFKSPYYLGSQRQEQRPLCGLTEDWKRRSHSQSTTNLSHYGSQQSSKSPYYLGSQRQEQRPLCGLTEDWKRRSHSQSRTNLSDYSSQQSFKSPYYLGSQRQEQRPQSQYIPIARQNNSSSSFQQQQRKAKCSSYYDQRESSYSQATNDGNIGGNNSYFMRHIPVAQTSSHNLLKQHQYQSDIPYYPGFKFQMVPGTSPFDMSAYVTNPSGHVENCEIIDLDDCNYSIKFVPKQMGVHTVSVKHKDMHIPGSPFEFTVGPIAGGGAHKVRASGSGLVRGEVNTQSEFNIYTREAGAGSLAIAVEGPAKAEIDFFDRKDGSCGVSYVCPEPGEYQVSIKFNDEHIPDSPFTVNVSPPIGDAKKLTIHSLKTKGLEVNRPCTFTVNVNGARGRLDARVTAPSGAEDTCLVQEMGDEHYAIRFIPKENGVHWVHVRFNGRDIPDSPFRVVVGHANADPGRVFASGPGLYRGETGKPCEFLIDTMNAGAGALAVTVDGPSKVQLDCKEVSEGYRVTFTPTAPGDYLITIKFAGINIGGSPFKNTVTGIGMTSHTSGGLSTSSSYSQRQQNISNIIFETVERSLSSSHLSSMQRSMQSDAGKVRVKGQGLQRAFRNEKASFTVDTRDAGSAMLMVGVYGPKYPCEEVFIKHMGNNQYNVSYTVREKGEYMLIVKWGDQHIPGSPWHIEVV</sequence>
<dbReference type="InterPro" id="IPR014756">
    <property type="entry name" value="Ig_E-set"/>
</dbReference>
<dbReference type="InterPro" id="IPR044801">
    <property type="entry name" value="Filamin"/>
</dbReference>
<dbReference type="EMBL" id="CAJOBC010000008">
    <property type="protein sequence ID" value="CAF3516236.1"/>
    <property type="molecule type" value="Genomic_DNA"/>
</dbReference>
<evidence type="ECO:0000313" key="11">
    <source>
        <dbReference type="Proteomes" id="UP000663829"/>
    </source>
</evidence>
<feature type="region of interest" description="Disordered" evidence="8">
    <location>
        <begin position="128"/>
        <end position="159"/>
    </location>
</feature>
<dbReference type="AlphaFoldDB" id="A0A813NP04"/>
<dbReference type="GO" id="GO:0051015">
    <property type="term" value="F:actin filament binding"/>
    <property type="evidence" value="ECO:0007669"/>
    <property type="project" value="InterPro"/>
</dbReference>
<dbReference type="FunFam" id="2.60.40.10:FF:000007">
    <property type="entry name" value="Filamin-B isoform C"/>
    <property type="match status" value="1"/>
</dbReference>
<dbReference type="PROSITE" id="PS50194">
    <property type="entry name" value="FILAMIN_REPEAT"/>
    <property type="match status" value="5"/>
</dbReference>
<dbReference type="FunFam" id="2.60.40.10:FF:000096">
    <property type="entry name" value="filamin-C isoform X2"/>
    <property type="match status" value="1"/>
</dbReference>
<accession>A0A813NP04</accession>
<feature type="repeat" description="Filamin" evidence="7">
    <location>
        <begin position="362"/>
        <end position="454"/>
    </location>
</feature>
<protein>
    <recommendedName>
        <fullName evidence="12">Filamin</fullName>
    </recommendedName>
</protein>
<feature type="compositionally biased region" description="Basic and acidic residues" evidence="8">
    <location>
        <begin position="22"/>
        <end position="33"/>
    </location>
</feature>
<evidence type="ECO:0000256" key="5">
    <source>
        <dbReference type="ARBA" id="ARBA00023203"/>
    </source>
</evidence>
<evidence type="ECO:0000313" key="10">
    <source>
        <dbReference type="EMBL" id="CAF3516236.1"/>
    </source>
</evidence>
<evidence type="ECO:0000256" key="7">
    <source>
        <dbReference type="PROSITE-ProRule" id="PRU00087"/>
    </source>
</evidence>
<dbReference type="SUPFAM" id="SSF81296">
    <property type="entry name" value="E set domains"/>
    <property type="match status" value="5"/>
</dbReference>
<comment type="subcellular location">
    <subcellularLocation>
        <location evidence="1">Cytoplasm</location>
        <location evidence="1">Cytoskeleton</location>
    </subcellularLocation>
</comment>
<feature type="repeat" description="Filamin" evidence="7">
    <location>
        <begin position="456"/>
        <end position="549"/>
    </location>
</feature>
<dbReference type="InterPro" id="IPR013783">
    <property type="entry name" value="Ig-like_fold"/>
</dbReference>
<feature type="repeat" description="Filamin" evidence="7">
    <location>
        <begin position="290"/>
        <end position="359"/>
    </location>
</feature>
<keyword evidence="4" id="KW-0677">Repeat</keyword>
<dbReference type="InterPro" id="IPR017868">
    <property type="entry name" value="Filamin/ABP280_repeat-like"/>
</dbReference>
<dbReference type="GO" id="GO:0030036">
    <property type="term" value="P:actin cytoskeleton organization"/>
    <property type="evidence" value="ECO:0007669"/>
    <property type="project" value="InterPro"/>
</dbReference>
<feature type="compositionally biased region" description="Polar residues" evidence="8">
    <location>
        <begin position="88"/>
        <end position="103"/>
    </location>
</feature>
<feature type="region of interest" description="Disordered" evidence="8">
    <location>
        <begin position="80"/>
        <end position="103"/>
    </location>
</feature>
<organism evidence="9 11">
    <name type="scientific">Didymodactylos carnosus</name>
    <dbReference type="NCBI Taxonomy" id="1234261"/>
    <lineage>
        <taxon>Eukaryota</taxon>
        <taxon>Metazoa</taxon>
        <taxon>Spiralia</taxon>
        <taxon>Gnathifera</taxon>
        <taxon>Rotifera</taxon>
        <taxon>Eurotatoria</taxon>
        <taxon>Bdelloidea</taxon>
        <taxon>Philodinida</taxon>
        <taxon>Philodinidae</taxon>
        <taxon>Didymodactylos</taxon>
    </lineage>
</organism>
<feature type="compositionally biased region" description="Polar residues" evidence="8">
    <location>
        <begin position="35"/>
        <end position="47"/>
    </location>
</feature>
<gene>
    <name evidence="9" type="ORF">GPM918_LOCUS103</name>
    <name evidence="10" type="ORF">SRO942_LOCUS104</name>
</gene>
<evidence type="ECO:0000256" key="8">
    <source>
        <dbReference type="SAM" id="MobiDB-lite"/>
    </source>
</evidence>
<comment type="similarity">
    <text evidence="2">Belongs to the filamin family.</text>
</comment>
<evidence type="ECO:0008006" key="12">
    <source>
        <dbReference type="Google" id="ProtNLM"/>
    </source>
</evidence>
<dbReference type="EMBL" id="CAJNOQ010000008">
    <property type="protein sequence ID" value="CAF0738176.1"/>
    <property type="molecule type" value="Genomic_DNA"/>
</dbReference>
<evidence type="ECO:0000256" key="6">
    <source>
        <dbReference type="ARBA" id="ARBA00023212"/>
    </source>
</evidence>
<dbReference type="InterPro" id="IPR001298">
    <property type="entry name" value="Filamin/ABP280_rpt"/>
</dbReference>
<keyword evidence="3" id="KW-0963">Cytoplasm</keyword>
<name>A0A813NP04_9BILA</name>
<feature type="region of interest" description="Disordered" evidence="8">
    <location>
        <begin position="1"/>
        <end position="55"/>
    </location>
</feature>
<dbReference type="PANTHER" id="PTHR38537">
    <property type="entry name" value="JITTERBUG, ISOFORM N"/>
    <property type="match status" value="1"/>
</dbReference>
<feature type="compositionally biased region" description="Low complexity" evidence="8">
    <location>
        <begin position="217"/>
        <end position="228"/>
    </location>
</feature>
<dbReference type="Pfam" id="PF00630">
    <property type="entry name" value="Filamin"/>
    <property type="match status" value="5"/>
</dbReference>
<feature type="compositionally biased region" description="Basic and acidic residues" evidence="8">
    <location>
        <begin position="1"/>
        <end position="11"/>
    </location>
</feature>
<keyword evidence="6" id="KW-0206">Cytoskeleton</keyword>
<dbReference type="SMART" id="SM00557">
    <property type="entry name" value="IG_FLMN"/>
    <property type="match status" value="5"/>
</dbReference>
<feature type="compositionally biased region" description="Polar residues" evidence="8">
    <location>
        <begin position="133"/>
        <end position="150"/>
    </location>
</feature>
<dbReference type="Proteomes" id="UP000681722">
    <property type="component" value="Unassembled WGS sequence"/>
</dbReference>
<evidence type="ECO:0000256" key="4">
    <source>
        <dbReference type="ARBA" id="ARBA00022737"/>
    </source>
</evidence>
<keyword evidence="11" id="KW-1185">Reference proteome</keyword>
<comment type="caution">
    <text evidence="9">The sequence shown here is derived from an EMBL/GenBank/DDBJ whole genome shotgun (WGS) entry which is preliminary data.</text>
</comment>
<proteinExistence type="inferred from homology"/>
<feature type="region of interest" description="Disordered" evidence="8">
    <location>
        <begin position="216"/>
        <end position="250"/>
    </location>
</feature>
<dbReference type="GO" id="GO:0005856">
    <property type="term" value="C:cytoskeleton"/>
    <property type="evidence" value="ECO:0007669"/>
    <property type="project" value="UniProtKB-SubCell"/>
</dbReference>
<dbReference type="Gene3D" id="2.60.40.10">
    <property type="entry name" value="Immunoglobulins"/>
    <property type="match status" value="5"/>
</dbReference>
<dbReference type="OrthoDB" id="5334309at2759"/>
<keyword evidence="5" id="KW-0009">Actin-binding</keyword>
<evidence type="ECO:0000256" key="2">
    <source>
        <dbReference type="ARBA" id="ARBA00009238"/>
    </source>
</evidence>
<feature type="repeat" description="Filamin" evidence="7">
    <location>
        <begin position="691"/>
        <end position="785"/>
    </location>
</feature>
<evidence type="ECO:0000256" key="3">
    <source>
        <dbReference type="ARBA" id="ARBA00022490"/>
    </source>
</evidence>
<dbReference type="Proteomes" id="UP000663829">
    <property type="component" value="Unassembled WGS sequence"/>
</dbReference>
<evidence type="ECO:0000256" key="1">
    <source>
        <dbReference type="ARBA" id="ARBA00004245"/>
    </source>
</evidence>
<dbReference type="FunFam" id="2.60.40.10:FF:000092">
    <property type="entry name" value="Filamin-B isoform B"/>
    <property type="match status" value="1"/>
</dbReference>